<feature type="region of interest" description="Disordered" evidence="1">
    <location>
        <begin position="506"/>
        <end position="573"/>
    </location>
</feature>
<feature type="compositionally biased region" description="Pro residues" evidence="1">
    <location>
        <begin position="155"/>
        <end position="170"/>
    </location>
</feature>
<feature type="region of interest" description="Disordered" evidence="1">
    <location>
        <begin position="153"/>
        <end position="186"/>
    </location>
</feature>
<feature type="region of interest" description="Disordered" evidence="1">
    <location>
        <begin position="88"/>
        <end position="125"/>
    </location>
</feature>
<comment type="caution">
    <text evidence="2">The sequence shown here is derived from an EMBL/GenBank/DDBJ whole genome shotgun (WGS) entry which is preliminary data.</text>
</comment>
<feature type="compositionally biased region" description="Polar residues" evidence="1">
    <location>
        <begin position="531"/>
        <end position="541"/>
    </location>
</feature>
<feature type="compositionally biased region" description="Polar residues" evidence="1">
    <location>
        <begin position="828"/>
        <end position="871"/>
    </location>
</feature>
<evidence type="ECO:0000313" key="3">
    <source>
        <dbReference type="Proteomes" id="UP001258017"/>
    </source>
</evidence>
<evidence type="ECO:0000256" key="1">
    <source>
        <dbReference type="SAM" id="MobiDB-lite"/>
    </source>
</evidence>
<feature type="region of interest" description="Disordered" evidence="1">
    <location>
        <begin position="212"/>
        <end position="240"/>
    </location>
</feature>
<feature type="compositionally biased region" description="Basic and acidic residues" evidence="1">
    <location>
        <begin position="542"/>
        <end position="571"/>
    </location>
</feature>
<reference evidence="2" key="1">
    <citation type="submission" date="2021-08" db="EMBL/GenBank/DDBJ databases">
        <authorList>
            <person name="Misof B."/>
            <person name="Oliver O."/>
            <person name="Podsiadlowski L."/>
            <person name="Donath A."/>
            <person name="Peters R."/>
            <person name="Mayer C."/>
            <person name="Rust J."/>
            <person name="Gunkel S."/>
            <person name="Lesny P."/>
            <person name="Martin S."/>
            <person name="Oeyen J.P."/>
            <person name="Petersen M."/>
            <person name="Panagiotis P."/>
            <person name="Wilbrandt J."/>
            <person name="Tanja T."/>
        </authorList>
    </citation>
    <scope>NUCLEOTIDE SEQUENCE</scope>
    <source>
        <strain evidence="2">GBR_01_08_01A</strain>
        <tissue evidence="2">Thorax + abdomen</tissue>
    </source>
</reference>
<feature type="compositionally biased region" description="Polar residues" evidence="1">
    <location>
        <begin position="804"/>
        <end position="817"/>
    </location>
</feature>
<evidence type="ECO:0000313" key="2">
    <source>
        <dbReference type="EMBL" id="KAK2583791.1"/>
    </source>
</evidence>
<keyword evidence="3" id="KW-1185">Reference proteome</keyword>
<feature type="compositionally biased region" description="Polar residues" evidence="1">
    <location>
        <begin position="719"/>
        <end position="733"/>
    </location>
</feature>
<reference evidence="2" key="2">
    <citation type="journal article" date="2023" name="Commun. Biol.">
        <title>Intrasexual cuticular hydrocarbon dimorphism in a wasp sheds light on hydrocarbon biosynthesis genes in Hymenoptera.</title>
        <authorList>
            <person name="Moris V.C."/>
            <person name="Podsiadlowski L."/>
            <person name="Martin S."/>
            <person name="Oeyen J.P."/>
            <person name="Donath A."/>
            <person name="Petersen M."/>
            <person name="Wilbrandt J."/>
            <person name="Misof B."/>
            <person name="Liedtke D."/>
            <person name="Thamm M."/>
            <person name="Scheiner R."/>
            <person name="Schmitt T."/>
            <person name="Niehuis O."/>
        </authorList>
    </citation>
    <scope>NUCLEOTIDE SEQUENCE</scope>
    <source>
        <strain evidence="2">GBR_01_08_01A</strain>
    </source>
</reference>
<proteinExistence type="predicted"/>
<feature type="compositionally biased region" description="Polar residues" evidence="1">
    <location>
        <begin position="608"/>
        <end position="646"/>
    </location>
</feature>
<feature type="compositionally biased region" description="Polar residues" evidence="1">
    <location>
        <begin position="670"/>
        <end position="702"/>
    </location>
</feature>
<dbReference type="EMBL" id="JAIFRP010000030">
    <property type="protein sequence ID" value="KAK2583791.1"/>
    <property type="molecule type" value="Genomic_DNA"/>
</dbReference>
<dbReference type="AlphaFoldDB" id="A0AAD9RR49"/>
<feature type="compositionally biased region" description="Low complexity" evidence="1">
    <location>
        <begin position="513"/>
        <end position="530"/>
    </location>
</feature>
<feature type="compositionally biased region" description="Polar residues" evidence="1">
    <location>
        <begin position="212"/>
        <end position="223"/>
    </location>
</feature>
<feature type="compositionally biased region" description="Low complexity" evidence="1">
    <location>
        <begin position="317"/>
        <end position="326"/>
    </location>
</feature>
<dbReference type="Proteomes" id="UP001258017">
    <property type="component" value="Unassembled WGS sequence"/>
</dbReference>
<feature type="region of interest" description="Disordered" evidence="1">
    <location>
        <begin position="804"/>
        <end position="885"/>
    </location>
</feature>
<gene>
    <name evidence="2" type="ORF">KPH14_009692</name>
</gene>
<accession>A0AAD9RR49</accession>
<feature type="compositionally biased region" description="Polar residues" evidence="1">
    <location>
        <begin position="95"/>
        <end position="106"/>
    </location>
</feature>
<protein>
    <submittedName>
        <fullName evidence="2">Uncharacterized protein</fullName>
    </submittedName>
</protein>
<feature type="region of interest" description="Disordered" evidence="1">
    <location>
        <begin position="311"/>
        <end position="345"/>
    </location>
</feature>
<feature type="region of interest" description="Disordered" evidence="1">
    <location>
        <begin position="597"/>
        <end position="737"/>
    </location>
</feature>
<name>A0AAD9RR49_9HYME</name>
<sequence>MSIKTIDHSSPMLHNIETIDCSLTQDPACASLLPKAEVDVRYNNNLFGQFKGFTITPIQNHAKLAEPTKAAPPPPTVPTVAIKTNIKATREKTSTIRNQQMSGSSKTLDEDNNTSAPKLPPMNPGSTARPLISSPVLAATTCTSVELVPSKVPTRPAPEVPTRTAPPPPVSFAIPKPQRPNSTPLTNLVVEGDQKKVEKGSTLNRLASMLRPSNVTRSNSQPAQKDEKNMNSLPRNQHLKANKVIDKEILRNLEISNPIPQKEIEIQTPVIPVVSESETEKKNVVMRAQSMRDPKVTVRPAIHTFGSMRQTTPVKRPTSIPASIRPTSPPPGPPTGVSTSEKENSNDIKIPGLPGYQNPPVKTQQQLPAAKPIDDVYDDCMNLVSAPSLTKIMEESPSNDNIYAVIEESVPEKTKKNIETQQQDVDNEYKSPKRVEPAANLSAGGLDTMGLLSEIVSEISNRNFDSIYSTSTLARKKKEKEENAKAIENLGSNSSLGGYMNSSHYKSPGSVYSNSPSGKFNSSSSTTSSGYLNPNVVNVPQTDKDRTLKNASGDKDTCLARRDNVSEEMSKELGMSTVQKPFVTTVDRPTPILSISTRIAEKKEESKNVPSKPQFNRTKTPPNLSKTSTARTTKQNSEANPKSPVQSPEGAGSSIRQAFDKTTTKARHQAVSNKSTGNPTKANSSLDKLESHNTNLNASSVKSVPFNAKDDSGKLNSPDLVSSCSNSNQTGTKSPDVLGNNAKFGLSSKTHNVGATKSVSLSRGTKAPAMPMKPLSIVSKAASLSEKKKSPSTNINVVKSFSSAGRDNVSKVTSPTTKLPPKVEAKSNGDSNSINPVQRAANSKSNVASLQQKFEANKNSSATRVLNNNNKKAAGKVSDLVVGKK</sequence>
<organism evidence="2 3">
    <name type="scientific">Odynerus spinipes</name>
    <dbReference type="NCBI Taxonomy" id="1348599"/>
    <lineage>
        <taxon>Eukaryota</taxon>
        <taxon>Metazoa</taxon>
        <taxon>Ecdysozoa</taxon>
        <taxon>Arthropoda</taxon>
        <taxon>Hexapoda</taxon>
        <taxon>Insecta</taxon>
        <taxon>Pterygota</taxon>
        <taxon>Neoptera</taxon>
        <taxon>Endopterygota</taxon>
        <taxon>Hymenoptera</taxon>
        <taxon>Apocrita</taxon>
        <taxon>Aculeata</taxon>
        <taxon>Vespoidea</taxon>
        <taxon>Vespidae</taxon>
        <taxon>Eumeninae</taxon>
        <taxon>Odynerus</taxon>
    </lineage>
</organism>